<evidence type="ECO:0008006" key="4">
    <source>
        <dbReference type="Google" id="ProtNLM"/>
    </source>
</evidence>
<dbReference type="PROSITE" id="PS51257">
    <property type="entry name" value="PROKAR_LIPOPROTEIN"/>
    <property type="match status" value="1"/>
</dbReference>
<gene>
    <name evidence="2" type="ORF">PSEHALCIP103_02994</name>
</gene>
<evidence type="ECO:0000313" key="3">
    <source>
        <dbReference type="Proteomes" id="UP001152447"/>
    </source>
</evidence>
<protein>
    <recommendedName>
        <fullName evidence="4">Lipoprotein</fullName>
    </recommendedName>
</protein>
<accession>A0A9W4W6F8</accession>
<feature type="signal peptide" evidence="1">
    <location>
        <begin position="1"/>
        <end position="21"/>
    </location>
</feature>
<dbReference type="Proteomes" id="UP001152447">
    <property type="component" value="Unassembled WGS sequence"/>
</dbReference>
<dbReference type="RefSeq" id="WP_076923050.1">
    <property type="nucleotide sequence ID" value="NZ_CAMAPB010000051.1"/>
</dbReference>
<evidence type="ECO:0000256" key="1">
    <source>
        <dbReference type="SAM" id="SignalP"/>
    </source>
</evidence>
<keyword evidence="3" id="KW-1185">Reference proteome</keyword>
<organism evidence="2 3">
    <name type="scientific">Pseudoalteromonas haloplanktis</name>
    <name type="common">Alteromonas haloplanktis</name>
    <dbReference type="NCBI Taxonomy" id="228"/>
    <lineage>
        <taxon>Bacteria</taxon>
        <taxon>Pseudomonadati</taxon>
        <taxon>Pseudomonadota</taxon>
        <taxon>Gammaproteobacteria</taxon>
        <taxon>Alteromonadales</taxon>
        <taxon>Pseudoalteromonadaceae</taxon>
        <taxon>Pseudoalteromonas</taxon>
    </lineage>
</organism>
<evidence type="ECO:0000313" key="2">
    <source>
        <dbReference type="EMBL" id="CAH9063839.1"/>
    </source>
</evidence>
<reference evidence="2" key="1">
    <citation type="submission" date="2022-07" db="EMBL/GenBank/DDBJ databases">
        <authorList>
            <person name="Criscuolo A."/>
        </authorList>
    </citation>
    <scope>NUCLEOTIDE SEQUENCE</scope>
    <source>
        <strain evidence="2">CIP103197</strain>
    </source>
</reference>
<keyword evidence="1" id="KW-0732">Signal</keyword>
<dbReference type="EMBL" id="CAMAPB010000051">
    <property type="protein sequence ID" value="CAH9063839.1"/>
    <property type="molecule type" value="Genomic_DNA"/>
</dbReference>
<feature type="chain" id="PRO_5040940339" description="Lipoprotein" evidence="1">
    <location>
        <begin position="22"/>
        <end position="90"/>
    </location>
</feature>
<comment type="caution">
    <text evidence="2">The sequence shown here is derived from an EMBL/GenBank/DDBJ whole genome shotgun (WGS) entry which is preliminary data.</text>
</comment>
<sequence>MKLLMAPLLLIIAGCSSVAQKDREYSPCSEAWFNHVEQQINTGDGYGHGPDIGSLEWRSVIMFKLGIRDKPNVPELNTQLWCQFIDENYI</sequence>
<proteinExistence type="predicted"/>
<dbReference type="AlphaFoldDB" id="A0A9W4W6F8"/>
<name>A0A9W4W6F8_PSEHA</name>